<dbReference type="EMBL" id="BMMU01000004">
    <property type="protein sequence ID" value="GGJ22349.1"/>
    <property type="molecule type" value="Genomic_DNA"/>
</dbReference>
<keyword evidence="1" id="KW-0812">Transmembrane</keyword>
<keyword evidence="4" id="KW-1185">Reference proteome</keyword>
<feature type="transmembrane region" description="Helical" evidence="1">
    <location>
        <begin position="72"/>
        <end position="91"/>
    </location>
</feature>
<keyword evidence="1" id="KW-0472">Membrane</keyword>
<dbReference type="RefSeq" id="WP_373287211.1">
    <property type="nucleotide sequence ID" value="NZ_BAABER010000001.1"/>
</dbReference>
<feature type="transmembrane region" description="Helical" evidence="1">
    <location>
        <begin position="96"/>
        <end position="115"/>
    </location>
</feature>
<evidence type="ECO:0000259" key="2">
    <source>
        <dbReference type="Pfam" id="PF23636"/>
    </source>
</evidence>
<evidence type="ECO:0000313" key="4">
    <source>
        <dbReference type="Proteomes" id="UP000625682"/>
    </source>
</evidence>
<evidence type="ECO:0000256" key="1">
    <source>
        <dbReference type="SAM" id="Phobius"/>
    </source>
</evidence>
<protein>
    <recommendedName>
        <fullName evidence="2">DUF7144 domain-containing protein</fullName>
    </recommendedName>
</protein>
<name>A0A917KNG0_9ACTN</name>
<feature type="domain" description="DUF7144" evidence="2">
    <location>
        <begin position="28"/>
        <end position="140"/>
    </location>
</feature>
<keyword evidence="1" id="KW-1133">Transmembrane helix</keyword>
<proteinExistence type="predicted"/>
<evidence type="ECO:0000313" key="3">
    <source>
        <dbReference type="EMBL" id="GGJ22349.1"/>
    </source>
</evidence>
<comment type="caution">
    <text evidence="3">The sequence shown here is derived from an EMBL/GenBank/DDBJ whole genome shotgun (WGS) entry which is preliminary data.</text>
</comment>
<feature type="transmembrane region" description="Helical" evidence="1">
    <location>
        <begin position="28"/>
        <end position="52"/>
    </location>
</feature>
<dbReference type="InterPro" id="IPR055568">
    <property type="entry name" value="DUF7144"/>
</dbReference>
<feature type="transmembrane region" description="Helical" evidence="1">
    <location>
        <begin position="121"/>
        <end position="140"/>
    </location>
</feature>
<accession>A0A917KNG0</accession>
<reference evidence="3" key="2">
    <citation type="submission" date="2020-09" db="EMBL/GenBank/DDBJ databases">
        <authorList>
            <person name="Sun Q."/>
            <person name="Zhou Y."/>
        </authorList>
    </citation>
    <scope>NUCLEOTIDE SEQUENCE</scope>
    <source>
        <strain evidence="3">CGMCC 4.7272</strain>
    </source>
</reference>
<dbReference type="Pfam" id="PF23636">
    <property type="entry name" value="DUF7144"/>
    <property type="match status" value="1"/>
</dbReference>
<reference evidence="3" key="1">
    <citation type="journal article" date="2014" name="Int. J. Syst. Evol. Microbiol.">
        <title>Complete genome sequence of Corynebacterium casei LMG S-19264T (=DSM 44701T), isolated from a smear-ripened cheese.</title>
        <authorList>
            <consortium name="US DOE Joint Genome Institute (JGI-PGF)"/>
            <person name="Walter F."/>
            <person name="Albersmeier A."/>
            <person name="Kalinowski J."/>
            <person name="Ruckert C."/>
        </authorList>
    </citation>
    <scope>NUCLEOTIDE SEQUENCE</scope>
    <source>
        <strain evidence="3">CGMCC 4.7272</strain>
    </source>
</reference>
<sequence length="146" mass="15325">MASHASGNRSGAAVRSSARTGIGIGSGWLVFAGVLMIFGGLMTLLAGIAAIAKDDVFVTTRNYVYEFDITGWGWLHLIMGVVITLAGVALFQGATWARVVGVGLAGLAMLANFLWIPYAPLWAVVLIAINGFVIWALCTAPSPSER</sequence>
<gene>
    <name evidence="3" type="ORF">GCM10012282_18540</name>
</gene>
<dbReference type="Proteomes" id="UP000625682">
    <property type="component" value="Unassembled WGS sequence"/>
</dbReference>
<dbReference type="AlphaFoldDB" id="A0A917KNG0"/>
<organism evidence="3 4">
    <name type="scientific">Streptomyces lacrimifluminis</name>
    <dbReference type="NCBI Taxonomy" id="1500077"/>
    <lineage>
        <taxon>Bacteria</taxon>
        <taxon>Bacillati</taxon>
        <taxon>Actinomycetota</taxon>
        <taxon>Actinomycetes</taxon>
        <taxon>Kitasatosporales</taxon>
        <taxon>Streptomycetaceae</taxon>
        <taxon>Streptomyces</taxon>
    </lineage>
</organism>